<dbReference type="Gene3D" id="3.30.465.10">
    <property type="match status" value="1"/>
</dbReference>
<feature type="signal peptide" evidence="6">
    <location>
        <begin position="1"/>
        <end position="20"/>
    </location>
</feature>
<keyword evidence="2" id="KW-0285">Flavoprotein</keyword>
<comment type="similarity">
    <text evidence="1">Belongs to the oxygen-dependent FAD-linked oxidoreductase family.</text>
</comment>
<feature type="compositionally biased region" description="Basic and acidic residues" evidence="5">
    <location>
        <begin position="460"/>
        <end position="472"/>
    </location>
</feature>
<organism evidence="8 9">
    <name type="scientific">Exophiala xenobiotica</name>
    <dbReference type="NCBI Taxonomy" id="348802"/>
    <lineage>
        <taxon>Eukaryota</taxon>
        <taxon>Fungi</taxon>
        <taxon>Dikarya</taxon>
        <taxon>Ascomycota</taxon>
        <taxon>Pezizomycotina</taxon>
        <taxon>Eurotiomycetes</taxon>
        <taxon>Chaetothyriomycetidae</taxon>
        <taxon>Chaetothyriales</taxon>
        <taxon>Herpotrichiellaceae</taxon>
        <taxon>Exophiala</taxon>
    </lineage>
</organism>
<dbReference type="InterPro" id="IPR016169">
    <property type="entry name" value="FAD-bd_PCMH_sub2"/>
</dbReference>
<dbReference type="Proteomes" id="UP000054342">
    <property type="component" value="Unassembled WGS sequence"/>
</dbReference>
<reference evidence="8 9" key="1">
    <citation type="submission" date="2015-01" db="EMBL/GenBank/DDBJ databases">
        <title>The Genome Sequence of Exophiala xenobiotica CBS118157.</title>
        <authorList>
            <consortium name="The Broad Institute Genomics Platform"/>
            <person name="Cuomo C."/>
            <person name="de Hoog S."/>
            <person name="Gorbushina A."/>
            <person name="Stielow B."/>
            <person name="Teixiera M."/>
            <person name="Abouelleil A."/>
            <person name="Chapman S.B."/>
            <person name="Priest M."/>
            <person name="Young S.K."/>
            <person name="Wortman J."/>
            <person name="Nusbaum C."/>
            <person name="Birren B."/>
        </authorList>
    </citation>
    <scope>NUCLEOTIDE SEQUENCE [LARGE SCALE GENOMIC DNA]</scope>
    <source>
        <strain evidence="8 9">CBS 118157</strain>
    </source>
</reference>
<dbReference type="PROSITE" id="PS51257">
    <property type="entry name" value="PROKAR_LIPOPROTEIN"/>
    <property type="match status" value="1"/>
</dbReference>
<dbReference type="EMBL" id="KN847317">
    <property type="protein sequence ID" value="KIW59816.1"/>
    <property type="molecule type" value="Genomic_DNA"/>
</dbReference>
<feature type="domain" description="FAD-binding PCMH-type" evidence="7">
    <location>
        <begin position="64"/>
        <end position="279"/>
    </location>
</feature>
<keyword evidence="3" id="KW-0274">FAD</keyword>
<dbReference type="InterPro" id="IPR006094">
    <property type="entry name" value="Oxid_FAD_bind_N"/>
</dbReference>
<evidence type="ECO:0000313" key="8">
    <source>
        <dbReference type="EMBL" id="KIW59816.1"/>
    </source>
</evidence>
<dbReference type="GO" id="GO:0016491">
    <property type="term" value="F:oxidoreductase activity"/>
    <property type="evidence" value="ECO:0007669"/>
    <property type="project" value="UniProtKB-KW"/>
</dbReference>
<dbReference type="AlphaFoldDB" id="A0A0D2C4J9"/>
<dbReference type="SUPFAM" id="SSF56176">
    <property type="entry name" value="FAD-binding/transporter-associated domain-like"/>
    <property type="match status" value="1"/>
</dbReference>
<dbReference type="InterPro" id="IPR050416">
    <property type="entry name" value="FAD-linked_Oxidoreductase"/>
</dbReference>
<evidence type="ECO:0000256" key="5">
    <source>
        <dbReference type="SAM" id="MobiDB-lite"/>
    </source>
</evidence>
<feature type="region of interest" description="Disordered" evidence="5">
    <location>
        <begin position="450"/>
        <end position="472"/>
    </location>
</feature>
<dbReference type="GO" id="GO:0071949">
    <property type="term" value="F:FAD binding"/>
    <property type="evidence" value="ECO:0007669"/>
    <property type="project" value="InterPro"/>
</dbReference>
<dbReference type="InterPro" id="IPR016166">
    <property type="entry name" value="FAD-bd_PCMH"/>
</dbReference>
<sequence>MKQNIAASLFELGLAASVAAAAAAASNSSSTACTRLADLYTELTLFPNSTNYTFQATNFWDKRSDLLPTCIFLPTNVDQVVSAVKIFHQEDAQFAIRGGGHMNASRRRQTHSIPVPTTSTVVTLTGLSQRTLSANRSNIAVGPGNKWVDVYAALDPYGLDAIGGRLKTIGVPGLTLIGGFHYFNNKYGWAMDNVLSYDVVLGNGTLVTAGANNFGIVTNFLLKVYPIPKISTQIQAFNESAVPAFIKALCDFTNADDSSIAAGSVISIQYNATTKVVAPSLLGVQEGTESPPSRFAGFAAVPAVQTVLNVTTPWQWADTLDTPNQMFRIQFGHHIMKPDADQIYQLYQIWKDAVDQIADVSGLYPTFVLNVMPKSANAVAKTNGVGNVWGLDDDQSWILFQTSTAWALPEDDLRMTAWSRSLIEHMHSLNKEKGLSSEFLYMGDAGEFQNPFSTFPPSNVERRETEDHPSRV</sequence>
<proteinExistence type="inferred from homology"/>
<dbReference type="HOGENOM" id="CLU_018354_1_2_1"/>
<dbReference type="GeneID" id="25321990"/>
<keyword evidence="9" id="KW-1185">Reference proteome</keyword>
<dbReference type="PANTHER" id="PTHR42973">
    <property type="entry name" value="BINDING OXIDOREDUCTASE, PUTATIVE (AFU_ORTHOLOGUE AFUA_1G17690)-RELATED"/>
    <property type="match status" value="1"/>
</dbReference>
<dbReference type="PROSITE" id="PS51387">
    <property type="entry name" value="FAD_PCMH"/>
    <property type="match status" value="1"/>
</dbReference>
<evidence type="ECO:0000256" key="6">
    <source>
        <dbReference type="SAM" id="SignalP"/>
    </source>
</evidence>
<dbReference type="PANTHER" id="PTHR42973:SF53">
    <property type="entry name" value="FAD-BINDING PCMH-TYPE DOMAIN-CONTAINING PROTEIN-RELATED"/>
    <property type="match status" value="1"/>
</dbReference>
<evidence type="ECO:0000256" key="3">
    <source>
        <dbReference type="ARBA" id="ARBA00022827"/>
    </source>
</evidence>
<feature type="chain" id="PRO_5002239480" description="FAD-binding PCMH-type domain-containing protein" evidence="6">
    <location>
        <begin position="21"/>
        <end position="472"/>
    </location>
</feature>
<gene>
    <name evidence="8" type="ORF">PV05_00082</name>
</gene>
<evidence type="ECO:0000313" key="9">
    <source>
        <dbReference type="Proteomes" id="UP000054342"/>
    </source>
</evidence>
<evidence type="ECO:0000256" key="4">
    <source>
        <dbReference type="ARBA" id="ARBA00023002"/>
    </source>
</evidence>
<dbReference type="InterPro" id="IPR036318">
    <property type="entry name" value="FAD-bd_PCMH-like_sf"/>
</dbReference>
<dbReference type="OrthoDB" id="5311681at2759"/>
<evidence type="ECO:0000256" key="2">
    <source>
        <dbReference type="ARBA" id="ARBA00022630"/>
    </source>
</evidence>
<dbReference type="Pfam" id="PF01565">
    <property type="entry name" value="FAD_binding_4"/>
    <property type="match status" value="1"/>
</dbReference>
<keyword evidence="6" id="KW-0732">Signal</keyword>
<keyword evidence="4" id="KW-0560">Oxidoreductase</keyword>
<accession>A0A0D2C4J9</accession>
<name>A0A0D2C4J9_9EURO</name>
<evidence type="ECO:0000256" key="1">
    <source>
        <dbReference type="ARBA" id="ARBA00005466"/>
    </source>
</evidence>
<dbReference type="RefSeq" id="XP_013320400.1">
    <property type="nucleotide sequence ID" value="XM_013464946.1"/>
</dbReference>
<evidence type="ECO:0000259" key="7">
    <source>
        <dbReference type="PROSITE" id="PS51387"/>
    </source>
</evidence>
<protein>
    <recommendedName>
        <fullName evidence="7">FAD-binding PCMH-type domain-containing protein</fullName>
    </recommendedName>
</protein>
<dbReference type="STRING" id="348802.A0A0D2C4J9"/>